<comment type="similarity">
    <text evidence="2 4">Belongs to the bacterial solute-binding protein 3 family.</text>
</comment>
<name>A0A7W9YU07_9HYPH</name>
<dbReference type="InterPro" id="IPR001638">
    <property type="entry name" value="Solute-binding_3/MltF_N"/>
</dbReference>
<reference evidence="8 9" key="1">
    <citation type="submission" date="2020-08" db="EMBL/GenBank/DDBJ databases">
        <title>Genomic Encyclopedia of Type Strains, Phase IV (KMG-IV): sequencing the most valuable type-strain genomes for metagenomic binning, comparative biology and taxonomic classification.</title>
        <authorList>
            <person name="Goeker M."/>
        </authorList>
    </citation>
    <scope>NUCLEOTIDE SEQUENCE [LARGE SCALE GENOMIC DNA]</scope>
    <source>
        <strain evidence="8 9">DSM 102134</strain>
    </source>
</reference>
<evidence type="ECO:0000259" key="6">
    <source>
        <dbReference type="SMART" id="SM00062"/>
    </source>
</evidence>
<evidence type="ECO:0000256" key="1">
    <source>
        <dbReference type="ARBA" id="ARBA00004418"/>
    </source>
</evidence>
<accession>A0A7W9YU07</accession>
<dbReference type="SMART" id="SM00079">
    <property type="entry name" value="PBPe"/>
    <property type="match status" value="1"/>
</dbReference>
<dbReference type="GO" id="GO:0016020">
    <property type="term" value="C:membrane"/>
    <property type="evidence" value="ECO:0007669"/>
    <property type="project" value="InterPro"/>
</dbReference>
<evidence type="ECO:0000313" key="8">
    <source>
        <dbReference type="EMBL" id="MBB6178237.1"/>
    </source>
</evidence>
<evidence type="ECO:0000256" key="5">
    <source>
        <dbReference type="SAM" id="SignalP"/>
    </source>
</evidence>
<dbReference type="CDD" id="cd13702">
    <property type="entry name" value="PBP2_mlr5654_like"/>
    <property type="match status" value="1"/>
</dbReference>
<organism evidence="8 9">
    <name type="scientific">Pseudorhizobium flavum</name>
    <dbReference type="NCBI Taxonomy" id="1335061"/>
    <lineage>
        <taxon>Bacteria</taxon>
        <taxon>Pseudomonadati</taxon>
        <taxon>Pseudomonadota</taxon>
        <taxon>Alphaproteobacteria</taxon>
        <taxon>Hyphomicrobiales</taxon>
        <taxon>Rhizobiaceae</taxon>
        <taxon>Rhizobium/Agrobacterium group</taxon>
        <taxon>Pseudorhizobium</taxon>
    </lineage>
</organism>
<dbReference type="GO" id="GO:0015276">
    <property type="term" value="F:ligand-gated monoatomic ion channel activity"/>
    <property type="evidence" value="ECO:0007669"/>
    <property type="project" value="InterPro"/>
</dbReference>
<dbReference type="Proteomes" id="UP000535501">
    <property type="component" value="Unassembled WGS sequence"/>
</dbReference>
<evidence type="ECO:0000259" key="7">
    <source>
        <dbReference type="SMART" id="SM00079"/>
    </source>
</evidence>
<evidence type="ECO:0000256" key="3">
    <source>
        <dbReference type="ARBA" id="ARBA00022729"/>
    </source>
</evidence>
<dbReference type="GO" id="GO:0042597">
    <property type="term" value="C:periplasmic space"/>
    <property type="evidence" value="ECO:0007669"/>
    <property type="project" value="UniProtKB-SubCell"/>
</dbReference>
<evidence type="ECO:0000313" key="9">
    <source>
        <dbReference type="Proteomes" id="UP000535501"/>
    </source>
</evidence>
<feature type="domain" description="Solute-binding protein family 3/N-terminal" evidence="6">
    <location>
        <begin position="27"/>
        <end position="252"/>
    </location>
</feature>
<dbReference type="AlphaFoldDB" id="A0A7W9YU07"/>
<feature type="chain" id="PRO_5030798611" evidence="5">
    <location>
        <begin position="22"/>
        <end position="254"/>
    </location>
</feature>
<dbReference type="SMART" id="SM00062">
    <property type="entry name" value="PBPb"/>
    <property type="match status" value="1"/>
</dbReference>
<gene>
    <name evidence="8" type="ORF">HNQ75_000180</name>
</gene>
<evidence type="ECO:0000256" key="2">
    <source>
        <dbReference type="ARBA" id="ARBA00010333"/>
    </source>
</evidence>
<feature type="domain" description="Ionotropic glutamate receptor C-terminal" evidence="7">
    <location>
        <begin position="27"/>
        <end position="251"/>
    </location>
</feature>
<dbReference type="PROSITE" id="PS01039">
    <property type="entry name" value="SBP_BACTERIAL_3"/>
    <property type="match status" value="1"/>
</dbReference>
<dbReference type="RefSeq" id="WP_077549508.1">
    <property type="nucleotide sequence ID" value="NZ_JACHEJ010000001.1"/>
</dbReference>
<dbReference type="PANTHER" id="PTHR35936">
    <property type="entry name" value="MEMBRANE-BOUND LYTIC MUREIN TRANSGLYCOSYLASE F"/>
    <property type="match status" value="1"/>
</dbReference>
<keyword evidence="9" id="KW-1185">Reference proteome</keyword>
<dbReference type="InterPro" id="IPR001320">
    <property type="entry name" value="Iontro_rcpt_C"/>
</dbReference>
<keyword evidence="3 5" id="KW-0732">Signal</keyword>
<dbReference type="SUPFAM" id="SSF53850">
    <property type="entry name" value="Periplasmic binding protein-like II"/>
    <property type="match status" value="1"/>
</dbReference>
<dbReference type="Pfam" id="PF00497">
    <property type="entry name" value="SBP_bac_3"/>
    <property type="match status" value="1"/>
</dbReference>
<dbReference type="Gene3D" id="3.40.190.10">
    <property type="entry name" value="Periplasmic binding protein-like II"/>
    <property type="match status" value="2"/>
</dbReference>
<feature type="signal peptide" evidence="5">
    <location>
        <begin position="1"/>
        <end position="21"/>
    </location>
</feature>
<proteinExistence type="inferred from homology"/>
<comment type="caution">
    <text evidence="8">The sequence shown here is derived from an EMBL/GenBank/DDBJ whole genome shotgun (WGS) entry which is preliminary data.</text>
</comment>
<comment type="subcellular location">
    <subcellularLocation>
        <location evidence="1">Periplasm</location>
    </subcellularLocation>
</comment>
<protein>
    <submittedName>
        <fullName evidence="8">Polar amino acid transport system substrate-binding protein</fullName>
    </submittedName>
</protein>
<dbReference type="PANTHER" id="PTHR35936:SF17">
    <property type="entry name" value="ARGININE-BINDING EXTRACELLULAR PROTEIN ARTP"/>
    <property type="match status" value="1"/>
</dbReference>
<dbReference type="InterPro" id="IPR018313">
    <property type="entry name" value="SBP_3_CS"/>
</dbReference>
<evidence type="ECO:0000256" key="4">
    <source>
        <dbReference type="RuleBase" id="RU003744"/>
    </source>
</evidence>
<dbReference type="EMBL" id="JACHEJ010000001">
    <property type="protein sequence ID" value="MBB6178237.1"/>
    <property type="molecule type" value="Genomic_DNA"/>
</dbReference>
<sequence>MKKTLLASTVFAMTVAFTSFAAAQDAEIRIATEGAYPPFNFTDTDGSLKGFDVDIANALCEEMKAKCAIVAQDWDGIIPGLMANKYDAIIASMSITEERKQQIDFTNKYYTTPLAVIAPKDGDVKGVSVEELKDKVVGAQASTTQANYATDVYEKAGIEVKLYPTQEEAAADLQNGRIDALISDKFVVVDWLNGDGKDCCAMVGDVPGTETEAGIGIRKGEEELKERFNTAIDAIVANGTYGKIVAKYFPFDIY</sequence>